<name>A0A061D7R1_BABBI</name>
<dbReference type="STRING" id="5866.A0A061D7R1"/>
<keyword evidence="8" id="KW-1185">Reference proteome</keyword>
<keyword evidence="3" id="KW-0810">Translation regulation</keyword>
<dbReference type="GO" id="GO:0016281">
    <property type="term" value="C:eukaryotic translation initiation factor 4F complex"/>
    <property type="evidence" value="ECO:0007669"/>
    <property type="project" value="TreeGrafter"/>
</dbReference>
<dbReference type="GeneID" id="24562296"/>
<evidence type="ECO:0000256" key="2">
    <source>
        <dbReference type="ARBA" id="ARBA00022540"/>
    </source>
</evidence>
<dbReference type="InterPro" id="IPR023398">
    <property type="entry name" value="TIF_eIF4e-like"/>
</dbReference>
<dbReference type="GO" id="GO:0003743">
    <property type="term" value="F:translation initiation factor activity"/>
    <property type="evidence" value="ECO:0007669"/>
    <property type="project" value="UniProtKB-KW"/>
</dbReference>
<dbReference type="GO" id="GO:0000340">
    <property type="term" value="F:RNA 7-methylguanosine cap binding"/>
    <property type="evidence" value="ECO:0007669"/>
    <property type="project" value="TreeGrafter"/>
</dbReference>
<dbReference type="Pfam" id="PF01652">
    <property type="entry name" value="IF4E"/>
    <property type="match status" value="1"/>
</dbReference>
<evidence type="ECO:0000256" key="1">
    <source>
        <dbReference type="ARBA" id="ARBA00009860"/>
    </source>
</evidence>
<evidence type="ECO:0000313" key="7">
    <source>
        <dbReference type="EMBL" id="CDR93755.1"/>
    </source>
</evidence>
<dbReference type="SUPFAM" id="SSF55418">
    <property type="entry name" value="eIF4e-like"/>
    <property type="match status" value="1"/>
</dbReference>
<evidence type="ECO:0000256" key="6">
    <source>
        <dbReference type="RuleBase" id="RU004374"/>
    </source>
</evidence>
<accession>A0A061D7R1</accession>
<dbReference type="PANTHER" id="PTHR11960">
    <property type="entry name" value="EUKARYOTIC TRANSLATION INITIATION FACTOR 4E RELATED"/>
    <property type="match status" value="1"/>
</dbReference>
<dbReference type="VEuPathDB" id="PiroplasmaDB:BBBOND_0100840"/>
<keyword evidence="2 6" id="KW-0396">Initiation factor</keyword>
<organism evidence="7 8">
    <name type="scientific">Babesia bigemina</name>
    <dbReference type="NCBI Taxonomy" id="5866"/>
    <lineage>
        <taxon>Eukaryota</taxon>
        <taxon>Sar</taxon>
        <taxon>Alveolata</taxon>
        <taxon>Apicomplexa</taxon>
        <taxon>Aconoidasida</taxon>
        <taxon>Piroplasmida</taxon>
        <taxon>Babesiidae</taxon>
        <taxon>Babesia</taxon>
    </lineage>
</organism>
<dbReference type="EMBL" id="LK391707">
    <property type="protein sequence ID" value="CDR93755.1"/>
    <property type="molecule type" value="Genomic_DNA"/>
</dbReference>
<dbReference type="KEGG" id="bbig:BBBOND_0100840"/>
<evidence type="ECO:0000256" key="3">
    <source>
        <dbReference type="ARBA" id="ARBA00022845"/>
    </source>
</evidence>
<proteinExistence type="inferred from homology"/>
<keyword evidence="4 6" id="KW-0694">RNA-binding</keyword>
<sequence>MAEIAASVSGDAPEGDGAYPHLTFNKRFDDYHRLSNLFETCNIDVTAPLPLKNKWVIWEQIVKNHDQRHNTDYKCHTRPLVSFDSVQSFWNLWFSIPQPSELSTSQRLYRECTDGSQHIVDAIMIFRDGIEPMWEDTMNKDGGHFDYRFKPGEVGQFVVDEFWNNIILGLIGGDMPHAHLINGVRLVDKLATRFPVVRIEVWFQNLGEDNDATQLMKSIGNCMARRLDGTIGNVPKGDLKWH</sequence>
<protein>
    <submittedName>
        <fullName evidence="7">Translation initiation factor E4, putative</fullName>
    </submittedName>
</protein>
<evidence type="ECO:0000313" key="8">
    <source>
        <dbReference type="Proteomes" id="UP000033188"/>
    </source>
</evidence>
<dbReference type="OMA" id="WVIWEQI"/>
<dbReference type="OrthoDB" id="590761at2759"/>
<reference evidence="8" key="1">
    <citation type="journal article" date="2014" name="Nucleic Acids Res.">
        <title>The evolutionary dynamics of variant antigen genes in Babesia reveal a history of genomic innovation underlying host-parasite interaction.</title>
        <authorList>
            <person name="Jackson A.P."/>
            <person name="Otto T.D."/>
            <person name="Darby A."/>
            <person name="Ramaprasad A."/>
            <person name="Xia D."/>
            <person name="Echaide I.E."/>
            <person name="Farber M."/>
            <person name="Gahlot S."/>
            <person name="Gamble J."/>
            <person name="Gupta D."/>
            <person name="Gupta Y."/>
            <person name="Jackson L."/>
            <person name="Malandrin L."/>
            <person name="Malas T.B."/>
            <person name="Moussa E."/>
            <person name="Nair M."/>
            <person name="Reid A.J."/>
            <person name="Sanders M."/>
            <person name="Sharma J."/>
            <person name="Tracey A."/>
            <person name="Quail M.A."/>
            <person name="Weir W."/>
            <person name="Wastling J.M."/>
            <person name="Hall N."/>
            <person name="Willadsen P."/>
            <person name="Lingelbach K."/>
            <person name="Shiels B."/>
            <person name="Tait A."/>
            <person name="Berriman M."/>
            <person name="Allred D.R."/>
            <person name="Pain A."/>
        </authorList>
    </citation>
    <scope>NUCLEOTIDE SEQUENCE [LARGE SCALE GENOMIC DNA]</scope>
    <source>
        <strain evidence="8">Bond</strain>
    </source>
</reference>
<dbReference type="AlphaFoldDB" id="A0A061D7R1"/>
<dbReference type="GO" id="GO:0006417">
    <property type="term" value="P:regulation of translation"/>
    <property type="evidence" value="ECO:0007669"/>
    <property type="project" value="UniProtKB-KW"/>
</dbReference>
<evidence type="ECO:0000256" key="4">
    <source>
        <dbReference type="ARBA" id="ARBA00022884"/>
    </source>
</evidence>
<comment type="similarity">
    <text evidence="1 6">Belongs to the eukaryotic initiation factor 4E family.</text>
</comment>
<dbReference type="PANTHER" id="PTHR11960:SF8">
    <property type="entry name" value="EUKARYOTIC TRANSLATION INITIATION FACTOR 4E1-RELATED"/>
    <property type="match status" value="1"/>
</dbReference>
<dbReference type="Proteomes" id="UP000033188">
    <property type="component" value="Chromosome 1"/>
</dbReference>
<dbReference type="Gene3D" id="3.30.760.10">
    <property type="entry name" value="RNA Cap, Translation Initiation Factor Eif4e"/>
    <property type="match status" value="1"/>
</dbReference>
<gene>
    <name evidence="7" type="ORF">BBBOND_0100840</name>
</gene>
<keyword evidence="5 6" id="KW-0648">Protein biosynthesis</keyword>
<dbReference type="RefSeq" id="XP_012765941.1">
    <property type="nucleotide sequence ID" value="XM_012910487.1"/>
</dbReference>
<evidence type="ECO:0000256" key="5">
    <source>
        <dbReference type="ARBA" id="ARBA00022917"/>
    </source>
</evidence>
<dbReference type="InterPro" id="IPR001040">
    <property type="entry name" value="TIF_eIF_4E"/>
</dbReference>